<comment type="catalytic activity">
    <reaction evidence="20">
        <text>AMP + H2O = adenosine + phosphate</text>
        <dbReference type="Rhea" id="RHEA:29375"/>
        <dbReference type="ChEBI" id="CHEBI:15377"/>
        <dbReference type="ChEBI" id="CHEBI:16335"/>
        <dbReference type="ChEBI" id="CHEBI:43474"/>
        <dbReference type="ChEBI" id="CHEBI:456215"/>
    </reaction>
    <physiologicalReaction direction="left-to-right" evidence="20">
        <dbReference type="Rhea" id="RHEA:29376"/>
    </physiologicalReaction>
</comment>
<evidence type="ECO:0000256" key="9">
    <source>
        <dbReference type="ARBA" id="ARBA00022723"/>
    </source>
</evidence>
<evidence type="ECO:0000256" key="24">
    <source>
        <dbReference type="ARBA" id="ARBA00048097"/>
    </source>
</evidence>
<evidence type="ECO:0000256" key="28">
    <source>
        <dbReference type="ARBA" id="ARBA00049526"/>
    </source>
</evidence>
<evidence type="ECO:0000256" key="13">
    <source>
        <dbReference type="ARBA" id="ARBA00022837"/>
    </source>
</evidence>
<dbReference type="EC" id="3.1.3.1" evidence="5"/>
<keyword evidence="14 30" id="KW-0460">Magnesium</keyword>
<accession>A0A8S3F0L1</accession>
<comment type="catalytic activity">
    <reaction evidence="27">
        <text>pyridoxal 5'-phosphate + H2O = pyridoxal + phosphate</text>
        <dbReference type="Rhea" id="RHEA:20533"/>
        <dbReference type="ChEBI" id="CHEBI:15377"/>
        <dbReference type="ChEBI" id="CHEBI:17310"/>
        <dbReference type="ChEBI" id="CHEBI:43474"/>
        <dbReference type="ChEBI" id="CHEBI:597326"/>
    </reaction>
    <physiologicalReaction direction="left-to-right" evidence="27">
        <dbReference type="Rhea" id="RHEA:20534"/>
    </physiologicalReaction>
</comment>
<evidence type="ECO:0000256" key="31">
    <source>
        <dbReference type="RuleBase" id="RU003946"/>
    </source>
</evidence>
<comment type="catalytic activity">
    <reaction evidence="19">
        <text>a phosphate monoester + H2O = an alcohol + phosphate</text>
        <dbReference type="Rhea" id="RHEA:15017"/>
        <dbReference type="ChEBI" id="CHEBI:15377"/>
        <dbReference type="ChEBI" id="CHEBI:30879"/>
        <dbReference type="ChEBI" id="CHEBI:43474"/>
        <dbReference type="ChEBI" id="CHEBI:67140"/>
        <dbReference type="EC" id="3.1.3.1"/>
    </reaction>
    <physiologicalReaction direction="left-to-right" evidence="19">
        <dbReference type="Rhea" id="RHEA:15018"/>
    </physiologicalReaction>
</comment>
<evidence type="ECO:0000256" key="21">
    <source>
        <dbReference type="ARBA" id="ARBA00037828"/>
    </source>
</evidence>
<dbReference type="InterPro" id="IPR017850">
    <property type="entry name" value="Alkaline_phosphatase_core_sf"/>
</dbReference>
<evidence type="ECO:0000256" key="16">
    <source>
        <dbReference type="ARBA" id="ARBA00023157"/>
    </source>
</evidence>
<evidence type="ECO:0000256" key="25">
    <source>
        <dbReference type="ARBA" id="ARBA00048778"/>
    </source>
</evidence>
<evidence type="ECO:0000256" key="4">
    <source>
        <dbReference type="ARBA" id="ARBA00011738"/>
    </source>
</evidence>
<evidence type="ECO:0000256" key="20">
    <source>
        <dbReference type="ARBA" id="ARBA00036923"/>
    </source>
</evidence>
<gene>
    <name evidence="33" type="ORF">GIL414_LOCUS62444</name>
</gene>
<comment type="cofactor">
    <cofactor evidence="30">
        <name>Mg(2+)</name>
        <dbReference type="ChEBI" id="CHEBI:18420"/>
    </cofactor>
    <text evidence="30">Binds 1 Mg(2+) ion.</text>
</comment>
<dbReference type="Gene3D" id="3.40.720.10">
    <property type="entry name" value="Alkaline Phosphatase, subunit A"/>
    <property type="match status" value="1"/>
</dbReference>
<comment type="catalytic activity">
    <reaction evidence="28">
        <text>ADP + H2O = AMP + phosphate + H(+)</text>
        <dbReference type="Rhea" id="RHEA:61436"/>
        <dbReference type="ChEBI" id="CHEBI:15377"/>
        <dbReference type="ChEBI" id="CHEBI:15378"/>
        <dbReference type="ChEBI" id="CHEBI:43474"/>
        <dbReference type="ChEBI" id="CHEBI:456215"/>
        <dbReference type="ChEBI" id="CHEBI:456216"/>
    </reaction>
    <physiologicalReaction direction="left-to-right" evidence="28">
        <dbReference type="Rhea" id="RHEA:61437"/>
    </physiologicalReaction>
</comment>
<dbReference type="GO" id="GO:0031214">
    <property type="term" value="P:biomineral tissue development"/>
    <property type="evidence" value="ECO:0007669"/>
    <property type="project" value="UniProtKB-KW"/>
</dbReference>
<evidence type="ECO:0000256" key="8">
    <source>
        <dbReference type="ARBA" id="ARBA00022591"/>
    </source>
</evidence>
<evidence type="ECO:0000256" key="7">
    <source>
        <dbReference type="ARBA" id="ARBA00022553"/>
    </source>
</evidence>
<evidence type="ECO:0000256" key="30">
    <source>
        <dbReference type="PIRSR" id="PIRSR601952-2"/>
    </source>
</evidence>
<comment type="catalytic activity">
    <reaction evidence="26">
        <text>phosphoethanolamine + H2O = ethanolamine + phosphate</text>
        <dbReference type="Rhea" id="RHEA:16089"/>
        <dbReference type="ChEBI" id="CHEBI:15377"/>
        <dbReference type="ChEBI" id="CHEBI:43474"/>
        <dbReference type="ChEBI" id="CHEBI:57603"/>
        <dbReference type="ChEBI" id="CHEBI:58190"/>
    </reaction>
    <physiologicalReaction direction="left-to-right" evidence="26">
        <dbReference type="Rhea" id="RHEA:16090"/>
    </physiologicalReaction>
</comment>
<dbReference type="InterPro" id="IPR018299">
    <property type="entry name" value="Alkaline_phosphatase_AS"/>
</dbReference>
<comment type="cofactor">
    <cofactor evidence="30">
        <name>Zn(2+)</name>
        <dbReference type="ChEBI" id="CHEBI:29105"/>
    </cofactor>
    <text evidence="30">Binds 2 Zn(2+) ions.</text>
</comment>
<evidence type="ECO:0000256" key="29">
    <source>
        <dbReference type="PIRSR" id="PIRSR601952-1"/>
    </source>
</evidence>
<proteinExistence type="inferred from homology"/>
<comment type="subunit">
    <text evidence="4">Homodimer.</text>
</comment>
<evidence type="ECO:0000256" key="19">
    <source>
        <dbReference type="ARBA" id="ARBA00036105"/>
    </source>
</evidence>
<sequence>MLASNVIILLAINNIVTCGRIDWELEKSSSFKSSSFWYEQAQLSIEEALNRRDNTRIAKNVILFLGDGMGLSTVTAGRIRKGQIKGQLGEDFLTEMEQFTNLGLAKTYNIDRQIPDSAATATAYLCGVKAQFGTLGVDGRAKRSNCSNSVGTNVTSILDWAQQAGKIFLC</sequence>
<evidence type="ECO:0000256" key="14">
    <source>
        <dbReference type="ARBA" id="ARBA00022842"/>
    </source>
</evidence>
<dbReference type="PRINTS" id="PR00113">
    <property type="entry name" value="ALKPHPHTASE"/>
</dbReference>
<evidence type="ECO:0000256" key="10">
    <source>
        <dbReference type="ARBA" id="ARBA00022729"/>
    </source>
</evidence>
<comment type="caution">
    <text evidence="33">The sequence shown here is derived from an EMBL/GenBank/DDBJ whole genome shotgun (WGS) entry which is preliminary data.</text>
</comment>
<evidence type="ECO:0000256" key="17">
    <source>
        <dbReference type="ARBA" id="ARBA00023180"/>
    </source>
</evidence>
<keyword evidence="13" id="KW-0106">Calcium</keyword>
<evidence type="ECO:0000256" key="6">
    <source>
        <dbReference type="ARBA" id="ARBA00022475"/>
    </source>
</evidence>
<dbReference type="EMBL" id="CAJOBJ010251714">
    <property type="protein sequence ID" value="CAF5095472.1"/>
    <property type="molecule type" value="Genomic_DNA"/>
</dbReference>
<keyword evidence="17" id="KW-0325">Glycoprotein</keyword>
<evidence type="ECO:0000313" key="34">
    <source>
        <dbReference type="Proteomes" id="UP000681720"/>
    </source>
</evidence>
<evidence type="ECO:0000256" key="2">
    <source>
        <dbReference type="ARBA" id="ARBA00004193"/>
    </source>
</evidence>
<feature type="active site" description="Phosphoserine intermediate" evidence="29">
    <location>
        <position position="117"/>
    </location>
</feature>
<organism evidence="33 34">
    <name type="scientific">Rotaria magnacalcarata</name>
    <dbReference type="NCBI Taxonomy" id="392030"/>
    <lineage>
        <taxon>Eukaryota</taxon>
        <taxon>Metazoa</taxon>
        <taxon>Spiralia</taxon>
        <taxon>Gnathifera</taxon>
        <taxon>Rotifera</taxon>
        <taxon>Eurotatoria</taxon>
        <taxon>Bdelloidea</taxon>
        <taxon>Philodinida</taxon>
        <taxon>Philodinidae</taxon>
        <taxon>Rotaria</taxon>
    </lineage>
</organism>
<dbReference type="Proteomes" id="UP000681720">
    <property type="component" value="Unassembled WGS sequence"/>
</dbReference>
<evidence type="ECO:0000256" key="23">
    <source>
        <dbReference type="ARBA" id="ARBA00042603"/>
    </source>
</evidence>
<dbReference type="AlphaFoldDB" id="A0A8S3F0L1"/>
<keyword evidence="11" id="KW-0378">Hydrolase</keyword>
<evidence type="ECO:0000256" key="5">
    <source>
        <dbReference type="ARBA" id="ARBA00012647"/>
    </source>
</evidence>
<name>A0A8S3F0L1_9BILA</name>
<dbReference type="PANTHER" id="PTHR11596:SF74">
    <property type="entry name" value="ALKALINE PHOSPHATASE, TISSUE-NONSPECIFIC ISOZYME"/>
    <property type="match status" value="1"/>
</dbReference>
<comment type="subcellular location">
    <subcellularLocation>
        <location evidence="2">Cell membrane</location>
        <topology evidence="2">Lipid-anchor</topology>
    </subcellularLocation>
    <subcellularLocation>
        <location evidence="21">Extracellular vesicle membrane</location>
        <topology evidence="21">Lipid-anchor</topology>
        <topology evidence="21">GPI-anchor</topology>
    </subcellularLocation>
</comment>
<evidence type="ECO:0000256" key="15">
    <source>
        <dbReference type="ARBA" id="ARBA00023136"/>
    </source>
</evidence>
<feature type="chain" id="PRO_5035861016" description="Alkaline phosphatase, tissue-nonspecific isozyme" evidence="32">
    <location>
        <begin position="19"/>
        <end position="170"/>
    </location>
</feature>
<comment type="catalytic activity">
    <reaction evidence="25">
        <text>ATP + H2O = ADP + phosphate + H(+)</text>
        <dbReference type="Rhea" id="RHEA:13065"/>
        <dbReference type="ChEBI" id="CHEBI:15377"/>
        <dbReference type="ChEBI" id="CHEBI:15378"/>
        <dbReference type="ChEBI" id="CHEBI:30616"/>
        <dbReference type="ChEBI" id="CHEBI:43474"/>
        <dbReference type="ChEBI" id="CHEBI:456216"/>
    </reaction>
    <physiologicalReaction direction="left-to-right" evidence="25">
        <dbReference type="Rhea" id="RHEA:13066"/>
    </physiologicalReaction>
</comment>
<keyword evidence="10 32" id="KW-0732">Signal</keyword>
<evidence type="ECO:0000256" key="12">
    <source>
        <dbReference type="ARBA" id="ARBA00022833"/>
    </source>
</evidence>
<dbReference type="InterPro" id="IPR001952">
    <property type="entry name" value="Alkaline_phosphatase"/>
</dbReference>
<keyword evidence="8" id="KW-0091">Biomineralization</keyword>
<evidence type="ECO:0000256" key="26">
    <source>
        <dbReference type="ARBA" id="ARBA00048929"/>
    </source>
</evidence>
<dbReference type="SUPFAM" id="SSF53649">
    <property type="entry name" value="Alkaline phosphatase-like"/>
    <property type="match status" value="1"/>
</dbReference>
<dbReference type="GO" id="GO:0004035">
    <property type="term" value="F:alkaline phosphatase activity"/>
    <property type="evidence" value="ECO:0007669"/>
    <property type="project" value="UniProtKB-EC"/>
</dbReference>
<keyword evidence="18" id="KW-0449">Lipoprotein</keyword>
<evidence type="ECO:0000256" key="11">
    <source>
        <dbReference type="ARBA" id="ARBA00022801"/>
    </source>
</evidence>
<feature type="binding site" evidence="30">
    <location>
        <position position="67"/>
    </location>
    <ligand>
        <name>Zn(2+)</name>
        <dbReference type="ChEBI" id="CHEBI:29105"/>
        <label>2</label>
    </ligand>
</feature>
<evidence type="ECO:0000256" key="18">
    <source>
        <dbReference type="ARBA" id="ARBA00023288"/>
    </source>
</evidence>
<keyword evidence="12 30" id="KW-0862">Zinc</keyword>
<dbReference type="GO" id="GO:0046872">
    <property type="term" value="F:metal ion binding"/>
    <property type="evidence" value="ECO:0007669"/>
    <property type="project" value="UniProtKB-KW"/>
</dbReference>
<keyword evidence="7" id="KW-0597">Phosphoprotein</keyword>
<dbReference type="Pfam" id="PF00245">
    <property type="entry name" value="Alk_phosphatase"/>
    <property type="match status" value="1"/>
</dbReference>
<dbReference type="GO" id="GO:0005886">
    <property type="term" value="C:plasma membrane"/>
    <property type="evidence" value="ECO:0007669"/>
    <property type="project" value="UniProtKB-SubCell"/>
</dbReference>
<comment type="similarity">
    <text evidence="3 31">Belongs to the alkaline phosphatase family.</text>
</comment>
<protein>
    <recommendedName>
        <fullName evidence="22">Alkaline phosphatase, tissue-nonspecific isozyme</fullName>
        <ecNumber evidence="5">3.1.3.1</ecNumber>
    </recommendedName>
    <alternativeName>
        <fullName evidence="23">Phosphoamidase</fullName>
    </alternativeName>
</protein>
<evidence type="ECO:0000256" key="22">
    <source>
        <dbReference type="ARBA" id="ARBA00040525"/>
    </source>
</evidence>
<reference evidence="33" key="1">
    <citation type="submission" date="2021-02" db="EMBL/GenBank/DDBJ databases">
        <authorList>
            <person name="Nowell W R."/>
        </authorList>
    </citation>
    <scope>NUCLEOTIDE SEQUENCE</scope>
</reference>
<feature type="signal peptide" evidence="32">
    <location>
        <begin position="1"/>
        <end position="18"/>
    </location>
</feature>
<evidence type="ECO:0000313" key="33">
    <source>
        <dbReference type="EMBL" id="CAF5095472.1"/>
    </source>
</evidence>
<keyword evidence="16" id="KW-1015">Disulfide bond</keyword>
<dbReference type="PROSITE" id="PS00123">
    <property type="entry name" value="ALKALINE_PHOSPHATASE"/>
    <property type="match status" value="1"/>
</dbReference>
<evidence type="ECO:0000256" key="1">
    <source>
        <dbReference type="ARBA" id="ARBA00001913"/>
    </source>
</evidence>
<keyword evidence="9 30" id="KW-0479">Metal-binding</keyword>
<feature type="binding site" evidence="30">
    <location>
        <position position="67"/>
    </location>
    <ligand>
        <name>Mg(2+)</name>
        <dbReference type="ChEBI" id="CHEBI:18420"/>
    </ligand>
</feature>
<dbReference type="PANTHER" id="PTHR11596">
    <property type="entry name" value="ALKALINE PHOSPHATASE"/>
    <property type="match status" value="1"/>
</dbReference>
<evidence type="ECO:0000256" key="3">
    <source>
        <dbReference type="ARBA" id="ARBA00005984"/>
    </source>
</evidence>
<keyword evidence="6" id="KW-1003">Cell membrane</keyword>
<evidence type="ECO:0000256" key="27">
    <source>
        <dbReference type="ARBA" id="ARBA00049444"/>
    </source>
</evidence>
<evidence type="ECO:0000256" key="32">
    <source>
        <dbReference type="SAM" id="SignalP"/>
    </source>
</evidence>
<comment type="catalytic activity">
    <reaction evidence="24">
        <text>diphosphate + H2O = 2 phosphate + H(+)</text>
        <dbReference type="Rhea" id="RHEA:24576"/>
        <dbReference type="ChEBI" id="CHEBI:15377"/>
        <dbReference type="ChEBI" id="CHEBI:15378"/>
        <dbReference type="ChEBI" id="CHEBI:33019"/>
        <dbReference type="ChEBI" id="CHEBI:43474"/>
    </reaction>
    <physiologicalReaction direction="left-to-right" evidence="24">
        <dbReference type="Rhea" id="RHEA:24577"/>
    </physiologicalReaction>
</comment>
<keyword evidence="15" id="KW-0472">Membrane</keyword>
<comment type="cofactor">
    <cofactor evidence="1">
        <name>Ca(2+)</name>
        <dbReference type="ChEBI" id="CHEBI:29108"/>
    </cofactor>
</comment>